<organism evidence="1 2">
    <name type="scientific">Paenisporosarcina quisquiliarum</name>
    <dbReference type="NCBI Taxonomy" id="365346"/>
    <lineage>
        <taxon>Bacteria</taxon>
        <taxon>Bacillati</taxon>
        <taxon>Bacillota</taxon>
        <taxon>Bacilli</taxon>
        <taxon>Bacillales</taxon>
        <taxon>Caryophanaceae</taxon>
        <taxon>Paenisporosarcina</taxon>
    </lineage>
</organism>
<evidence type="ECO:0000313" key="1">
    <source>
        <dbReference type="EMBL" id="MCZ8537146.1"/>
    </source>
</evidence>
<dbReference type="Proteomes" id="UP001152173">
    <property type="component" value="Unassembled WGS sequence"/>
</dbReference>
<accession>A0A9X3LFU3</accession>
<keyword evidence="2" id="KW-1185">Reference proteome</keyword>
<proteinExistence type="predicted"/>
<reference evidence="1" key="1">
    <citation type="submission" date="2022-05" db="EMBL/GenBank/DDBJ databases">
        <authorList>
            <person name="Colautti A."/>
            <person name="Iacumin L."/>
        </authorList>
    </citation>
    <scope>NUCLEOTIDE SEQUENCE</scope>
    <source>
        <strain evidence="1">SK 55</strain>
    </source>
</reference>
<protein>
    <recommendedName>
        <fullName evidence="3">Tetratricopeptide repeat-containing protein</fullName>
    </recommendedName>
</protein>
<dbReference type="SUPFAM" id="SSF48452">
    <property type="entry name" value="TPR-like"/>
    <property type="match status" value="1"/>
</dbReference>
<comment type="caution">
    <text evidence="1">The sequence shown here is derived from an EMBL/GenBank/DDBJ whole genome shotgun (WGS) entry which is preliminary data.</text>
</comment>
<gene>
    <name evidence="1" type="ORF">M9R32_08145</name>
</gene>
<evidence type="ECO:0000313" key="2">
    <source>
        <dbReference type="Proteomes" id="UP001152173"/>
    </source>
</evidence>
<dbReference type="InterPro" id="IPR011990">
    <property type="entry name" value="TPR-like_helical_dom_sf"/>
</dbReference>
<dbReference type="EMBL" id="JAMKBJ010000005">
    <property type="protein sequence ID" value="MCZ8537146.1"/>
    <property type="molecule type" value="Genomic_DNA"/>
</dbReference>
<dbReference type="AlphaFoldDB" id="A0A9X3LFU3"/>
<evidence type="ECO:0008006" key="3">
    <source>
        <dbReference type="Google" id="ProtNLM"/>
    </source>
</evidence>
<sequence length="136" mass="16219">MFLIALLKPLKTYEDYVYKANSYFYIFLKQKAIDTMEQAVVQPQFSIEEKSSGYIYLGILHSKMKNYRIASDCYHLGFKLVMDKPFSYRSPFKQAIETFIKSGDDDRAKYWLSNLLERQSYDKNFRKLAVLQKKLY</sequence>
<name>A0A9X3LFU3_9BACL</name>
<dbReference type="RefSeq" id="WP_269926236.1">
    <property type="nucleotide sequence ID" value="NZ_JAMKBJ010000005.1"/>
</dbReference>